<feature type="non-terminal residue" evidence="2">
    <location>
        <position position="1"/>
    </location>
</feature>
<comment type="caution">
    <text evidence="2">The sequence shown here is derived from an EMBL/GenBank/DDBJ whole genome shotgun (WGS) entry which is preliminary data.</text>
</comment>
<gene>
    <name evidence="2" type="ORF">HaLaN_16132</name>
</gene>
<evidence type="ECO:0000313" key="3">
    <source>
        <dbReference type="Proteomes" id="UP000485058"/>
    </source>
</evidence>
<feature type="region of interest" description="Disordered" evidence="1">
    <location>
        <begin position="140"/>
        <end position="161"/>
    </location>
</feature>
<dbReference type="AlphaFoldDB" id="A0A699ZI77"/>
<protein>
    <submittedName>
        <fullName evidence="2">Uncharacterized protein</fullName>
    </submittedName>
</protein>
<sequence>IRLLVGLREHFSQELPVGCKVLCKVLEAPEPRRPPVVRQEWCEGPATYAARIIDQLIDYIVQVRSSSYKASVATELEAETDADGLALFDIAPSAQEAEQFIGFQLERITYTHISVSHCVTGAGVEGFLLKAYDITHLVDNPPKQGTSRQKSIKKKRQEDEEMEVAKHTINVAGLAPFWSARTLANGEPETPLACRAGRVVKVVVADPPRDYLLPEFYQSGSGTAVLTTCDRHEIKFVAPPKPRVRS</sequence>
<accession>A0A699ZI77</accession>
<evidence type="ECO:0000313" key="2">
    <source>
        <dbReference type="EMBL" id="GFH19219.1"/>
    </source>
</evidence>
<keyword evidence="3" id="KW-1185">Reference proteome</keyword>
<name>A0A699ZI77_HAELA</name>
<reference evidence="2 3" key="1">
    <citation type="submission" date="2020-02" db="EMBL/GenBank/DDBJ databases">
        <title>Draft genome sequence of Haematococcus lacustris strain NIES-144.</title>
        <authorList>
            <person name="Morimoto D."/>
            <person name="Nakagawa S."/>
            <person name="Yoshida T."/>
            <person name="Sawayama S."/>
        </authorList>
    </citation>
    <scope>NUCLEOTIDE SEQUENCE [LARGE SCALE GENOMIC DNA]</scope>
    <source>
        <strain evidence="2 3">NIES-144</strain>
    </source>
</reference>
<dbReference type="Proteomes" id="UP000485058">
    <property type="component" value="Unassembled WGS sequence"/>
</dbReference>
<dbReference type="EMBL" id="BLLF01001426">
    <property type="protein sequence ID" value="GFH19219.1"/>
    <property type="molecule type" value="Genomic_DNA"/>
</dbReference>
<evidence type="ECO:0000256" key="1">
    <source>
        <dbReference type="SAM" id="MobiDB-lite"/>
    </source>
</evidence>
<proteinExistence type="predicted"/>
<organism evidence="2 3">
    <name type="scientific">Haematococcus lacustris</name>
    <name type="common">Green alga</name>
    <name type="synonym">Haematococcus pluvialis</name>
    <dbReference type="NCBI Taxonomy" id="44745"/>
    <lineage>
        <taxon>Eukaryota</taxon>
        <taxon>Viridiplantae</taxon>
        <taxon>Chlorophyta</taxon>
        <taxon>core chlorophytes</taxon>
        <taxon>Chlorophyceae</taxon>
        <taxon>CS clade</taxon>
        <taxon>Chlamydomonadales</taxon>
        <taxon>Haematococcaceae</taxon>
        <taxon>Haematococcus</taxon>
    </lineage>
</organism>